<accession>A0A0K2ZG25</accession>
<protein>
    <submittedName>
        <fullName evidence="3">Nucleotide-binding enzyme</fullName>
    </submittedName>
</protein>
<dbReference type="EMBL" id="CXOI01000004">
    <property type="protein sequence ID" value="CTP82390.1"/>
    <property type="molecule type" value="Genomic_DNA"/>
</dbReference>
<evidence type="ECO:0000313" key="4">
    <source>
        <dbReference type="Proteomes" id="UP000046187"/>
    </source>
</evidence>
<feature type="compositionally biased region" description="Basic and acidic residues" evidence="2">
    <location>
        <begin position="242"/>
        <end position="264"/>
    </location>
</feature>
<evidence type="ECO:0000256" key="2">
    <source>
        <dbReference type="SAM" id="MobiDB-lite"/>
    </source>
</evidence>
<evidence type="ECO:0000313" key="3">
    <source>
        <dbReference type="EMBL" id="CTP82390.1"/>
    </source>
</evidence>
<reference evidence="4" key="1">
    <citation type="submission" date="2015-07" db="EMBL/GenBank/DDBJ databases">
        <authorList>
            <person name="Wibberg D."/>
        </authorList>
    </citation>
    <scope>NUCLEOTIDE SEQUENCE [LARGE SCALE GENOMIC DNA]</scope>
</reference>
<evidence type="ECO:0000256" key="1">
    <source>
        <dbReference type="SAM" id="Coils"/>
    </source>
</evidence>
<sequence>MNPLLSLLPGTEGSHWMIEVVRSEEEYRALADAAVDRELERAKAGVTPSVSSKAAARFLGIHVDTLGQWRRRTPPLGPVFQKGAGDNEGGANQHVRYRITDLEEWQSARTGRTIKERRLVDELERVRQRARELEMELELRSLREQVARMTKKAGRILALETTRECLDAPHQWVVKDGLVMGHVLTVPEMVLAQGLDAGGIVETTLGDVLMWPWADGSARDPFAVQIDTAFSDFTKQLGQERSAQRMRDLDEKLPPPEETMKSVF</sequence>
<proteinExistence type="predicted"/>
<name>A0A0K2ZG25_9XANT</name>
<dbReference type="Proteomes" id="UP000046187">
    <property type="component" value="Unassembled WGS sequence"/>
</dbReference>
<gene>
    <name evidence="3" type="ORF">XTALMG727_0221</name>
</gene>
<keyword evidence="1" id="KW-0175">Coiled coil</keyword>
<feature type="region of interest" description="Disordered" evidence="2">
    <location>
        <begin position="237"/>
        <end position="264"/>
    </location>
</feature>
<keyword evidence="4" id="KW-1185">Reference proteome</keyword>
<feature type="coiled-coil region" evidence="1">
    <location>
        <begin position="116"/>
        <end position="152"/>
    </location>
</feature>
<organism evidence="3 4">
    <name type="scientific">Xanthomonas graminis pv. arrhenatheri LMG 727</name>
    <dbReference type="NCBI Taxonomy" id="1195923"/>
    <lineage>
        <taxon>Bacteria</taxon>
        <taxon>Pseudomonadati</taxon>
        <taxon>Pseudomonadota</taxon>
        <taxon>Gammaproteobacteria</taxon>
        <taxon>Lysobacterales</taxon>
        <taxon>Lysobacteraceae</taxon>
        <taxon>Xanthomonas</taxon>
        <taxon>Xanthomonas translucens group</taxon>
        <taxon>Xanthomonas graminis</taxon>
    </lineage>
</organism>
<dbReference type="AlphaFoldDB" id="A0A0K2ZG25"/>